<evidence type="ECO:0000313" key="3">
    <source>
        <dbReference type="Proteomes" id="UP000730618"/>
    </source>
</evidence>
<evidence type="ECO:0000313" key="2">
    <source>
        <dbReference type="EMBL" id="CAG7618180.1"/>
    </source>
</evidence>
<comment type="caution">
    <text evidence="2">The sequence shown here is derived from an EMBL/GenBank/DDBJ whole genome shotgun (WGS) entry which is preliminary data.</text>
</comment>
<evidence type="ECO:0000259" key="1">
    <source>
        <dbReference type="Pfam" id="PF01261"/>
    </source>
</evidence>
<protein>
    <recommendedName>
        <fullName evidence="1">Xylose isomerase-like TIM barrel domain-containing protein</fullName>
    </recommendedName>
</protein>
<name>A0ABM8VB22_9BACL</name>
<keyword evidence="3" id="KW-1185">Reference proteome</keyword>
<dbReference type="Proteomes" id="UP000730618">
    <property type="component" value="Unassembled WGS sequence"/>
</dbReference>
<accession>A0ABM8VB22</accession>
<dbReference type="EMBL" id="CAJVCE010000001">
    <property type="protein sequence ID" value="CAG7618180.1"/>
    <property type="molecule type" value="Genomic_DNA"/>
</dbReference>
<feature type="domain" description="Xylose isomerase-like TIM barrel" evidence="1">
    <location>
        <begin position="16"/>
        <end position="260"/>
    </location>
</feature>
<dbReference type="RefSeq" id="WP_218096853.1">
    <property type="nucleotide sequence ID" value="NZ_CAJVCE010000001.1"/>
</dbReference>
<reference evidence="2 3" key="1">
    <citation type="submission" date="2021-06" db="EMBL/GenBank/DDBJ databases">
        <authorList>
            <person name="Criscuolo A."/>
        </authorList>
    </citation>
    <scope>NUCLEOTIDE SEQUENCE [LARGE SCALE GENOMIC DNA]</scope>
    <source>
        <strain evidence="3">CIP 111802</strain>
    </source>
</reference>
<dbReference type="PANTHER" id="PTHR12110">
    <property type="entry name" value="HYDROXYPYRUVATE ISOMERASE"/>
    <property type="match status" value="1"/>
</dbReference>
<dbReference type="Pfam" id="PF01261">
    <property type="entry name" value="AP_endonuc_2"/>
    <property type="match status" value="1"/>
</dbReference>
<dbReference type="InterPro" id="IPR050312">
    <property type="entry name" value="IolE/XylAMocC-like"/>
</dbReference>
<gene>
    <name evidence="2" type="ORF">PAECIP111802_00493</name>
</gene>
<organism evidence="2 3">
    <name type="scientific">Paenibacillus allorhizosphaerae</name>
    <dbReference type="NCBI Taxonomy" id="2849866"/>
    <lineage>
        <taxon>Bacteria</taxon>
        <taxon>Bacillati</taxon>
        <taxon>Bacillota</taxon>
        <taxon>Bacilli</taxon>
        <taxon>Bacillales</taxon>
        <taxon>Paenibacillaceae</taxon>
        <taxon>Paenibacillus</taxon>
    </lineage>
</organism>
<sequence length="275" mass="30708">MEIGVINILKNNGNCFEHVSQFGLNVCQLMCWNPEMATKEVFDNVIRESNRHGVRICALWGWVPGPGKWNFTEGPVTLGLVPSQYREERVNILKTWADYAAYIGAPALITHCGFIPENMTDPEYPGVVEAIREVAQHCEKLGIGFWFETGQETPVVLLRTIERVGTSNLGINLDPANLILYGKGNPIDALDVIGSYVRNIHVKDGLYPEGGNALGKEVPAGQGKVRFPEFIAKLQQIGYTGELIIEREISGDEQIRDIRATITNLKRWMGEEELQ</sequence>
<dbReference type="InterPro" id="IPR013022">
    <property type="entry name" value="Xyl_isomerase-like_TIM-brl"/>
</dbReference>
<proteinExistence type="predicted"/>